<dbReference type="SMART" id="SM00387">
    <property type="entry name" value="HATPase_c"/>
    <property type="match status" value="1"/>
</dbReference>
<dbReference type="SUPFAM" id="SSF55874">
    <property type="entry name" value="ATPase domain of HSP90 chaperone/DNA topoisomerase II/histidine kinase"/>
    <property type="match status" value="1"/>
</dbReference>
<dbReference type="InterPro" id="IPR050482">
    <property type="entry name" value="Sensor_HK_TwoCompSys"/>
</dbReference>
<proteinExistence type="predicted"/>
<evidence type="ECO:0000256" key="4">
    <source>
        <dbReference type="ARBA" id="ARBA00022679"/>
    </source>
</evidence>
<keyword evidence="10" id="KW-0472">Membrane</keyword>
<gene>
    <name evidence="12" type="ORF">BL253_22345</name>
</gene>
<dbReference type="Pfam" id="PF02518">
    <property type="entry name" value="HATPase_c"/>
    <property type="match status" value="1"/>
</dbReference>
<protein>
    <recommendedName>
        <fullName evidence="2">histidine kinase</fullName>
        <ecNumber evidence="2">2.7.13.3</ecNumber>
    </recommendedName>
</protein>
<dbReference type="GO" id="GO:0005524">
    <property type="term" value="F:ATP binding"/>
    <property type="evidence" value="ECO:0007669"/>
    <property type="project" value="UniProtKB-KW"/>
</dbReference>
<feature type="compositionally biased region" description="Low complexity" evidence="9">
    <location>
        <begin position="231"/>
        <end position="259"/>
    </location>
</feature>
<dbReference type="GO" id="GO:0046983">
    <property type="term" value="F:protein dimerization activity"/>
    <property type="evidence" value="ECO:0007669"/>
    <property type="project" value="InterPro"/>
</dbReference>
<reference evidence="13" key="1">
    <citation type="submission" date="2016-10" db="EMBL/GenBank/DDBJ databases">
        <title>Frankia sp. NRRL B-16386 Genome sequencing.</title>
        <authorList>
            <person name="Ghodhbane-Gtari F."/>
            <person name="Swanson E."/>
            <person name="Gueddou A."/>
            <person name="Hezbri K."/>
            <person name="Ktari K."/>
            <person name="Nouioui I."/>
            <person name="Morris K."/>
            <person name="Simpson S."/>
            <person name="Abebe-Akele F."/>
            <person name="Thomas K."/>
            <person name="Gtari M."/>
            <person name="Tisa L.S."/>
        </authorList>
    </citation>
    <scope>NUCLEOTIDE SEQUENCE [LARGE SCALE GENOMIC DNA]</scope>
    <source>
        <strain evidence="13">NRRL B-16386</strain>
    </source>
</reference>
<dbReference type="Pfam" id="PF23539">
    <property type="entry name" value="DUF7134"/>
    <property type="match status" value="1"/>
</dbReference>
<dbReference type="CDD" id="cd16917">
    <property type="entry name" value="HATPase_UhpB-NarQ-NarX-like"/>
    <property type="match status" value="1"/>
</dbReference>
<evidence type="ECO:0000313" key="12">
    <source>
        <dbReference type="EMBL" id="ONH27337.1"/>
    </source>
</evidence>
<evidence type="ECO:0000259" key="11">
    <source>
        <dbReference type="SMART" id="SM00387"/>
    </source>
</evidence>
<organism evidence="12 13">
    <name type="scientific">Pseudofrankia asymbiotica</name>
    <dbReference type="NCBI Taxonomy" id="1834516"/>
    <lineage>
        <taxon>Bacteria</taxon>
        <taxon>Bacillati</taxon>
        <taxon>Actinomycetota</taxon>
        <taxon>Actinomycetes</taxon>
        <taxon>Frankiales</taxon>
        <taxon>Frankiaceae</taxon>
        <taxon>Pseudofrankia</taxon>
    </lineage>
</organism>
<keyword evidence="8" id="KW-0902">Two-component regulatory system</keyword>
<feature type="domain" description="Histidine kinase/HSP90-like ATPase" evidence="11">
    <location>
        <begin position="348"/>
        <end position="440"/>
    </location>
</feature>
<evidence type="ECO:0000256" key="6">
    <source>
        <dbReference type="ARBA" id="ARBA00022777"/>
    </source>
</evidence>
<dbReference type="Gene3D" id="3.30.565.10">
    <property type="entry name" value="Histidine kinase-like ATPase, C-terminal domain"/>
    <property type="match status" value="1"/>
</dbReference>
<dbReference type="PANTHER" id="PTHR24421:SF10">
    <property type="entry name" value="NITRATE_NITRITE SENSOR PROTEIN NARQ"/>
    <property type="match status" value="1"/>
</dbReference>
<dbReference type="GO" id="GO:0016020">
    <property type="term" value="C:membrane"/>
    <property type="evidence" value="ECO:0007669"/>
    <property type="project" value="InterPro"/>
</dbReference>
<feature type="transmembrane region" description="Helical" evidence="10">
    <location>
        <begin position="48"/>
        <end position="67"/>
    </location>
</feature>
<dbReference type="PANTHER" id="PTHR24421">
    <property type="entry name" value="NITRATE/NITRITE SENSOR PROTEIN NARX-RELATED"/>
    <property type="match status" value="1"/>
</dbReference>
<keyword evidence="6 12" id="KW-0418">Kinase</keyword>
<keyword evidence="5" id="KW-0547">Nucleotide-binding</keyword>
<feature type="region of interest" description="Disordered" evidence="9">
    <location>
        <begin position="231"/>
        <end position="261"/>
    </location>
</feature>
<evidence type="ECO:0000256" key="8">
    <source>
        <dbReference type="ARBA" id="ARBA00023012"/>
    </source>
</evidence>
<keyword evidence="10" id="KW-0812">Transmembrane</keyword>
<sequence length="443" mass="46465">MARRWPSEGAHPRRALVADLAIATGSFAAFTLPELVSAWASADGHGDGYGSPTAVAVYGALAVMPLVARRRWPAAALAGVVAVLCAASLTGVRFTPFVSNAGPALAIAAATIASRRPRRASLAGCAAAAVATSAAGLLALPLHPEQDQDAVQLALVAVSWLVGDALRTRREYRQGLELAHLRQRAEQEQRVRAEERLRLSRDVHDIVSHTLSMITIRAGVARLLLANGPPEAANTADTAETADPAEPAEPAETAETAETNDAREALAVIETASRSALDELRRILRQTRTAGSGEAVAAPTLADVEALVEAVRGQGLEVTFRVLDPARAAGTVDPESGGMPGRPDYPLVLETSAYRIVQEALTNVTRHAAADHAWVEIVHHRDELVVSVLDDGRGRHPGAVPGIGLAGMRERAELFGGVIEAGPRPDGGGFAVVARFPVAPHER</sequence>
<dbReference type="Gene3D" id="1.20.5.1930">
    <property type="match status" value="1"/>
</dbReference>
<accession>A0A1V2I706</accession>
<feature type="transmembrane region" description="Helical" evidence="10">
    <location>
        <begin position="74"/>
        <end position="91"/>
    </location>
</feature>
<dbReference type="InterPro" id="IPR003594">
    <property type="entry name" value="HATPase_dom"/>
</dbReference>
<dbReference type="InterPro" id="IPR011712">
    <property type="entry name" value="Sig_transdc_His_kin_sub3_dim/P"/>
</dbReference>
<dbReference type="GO" id="GO:0000155">
    <property type="term" value="F:phosphorelay sensor kinase activity"/>
    <property type="evidence" value="ECO:0007669"/>
    <property type="project" value="InterPro"/>
</dbReference>
<evidence type="ECO:0000313" key="13">
    <source>
        <dbReference type="Proteomes" id="UP000188929"/>
    </source>
</evidence>
<dbReference type="InterPro" id="IPR055558">
    <property type="entry name" value="DUF7134"/>
</dbReference>
<dbReference type="EMBL" id="MOMC01000046">
    <property type="protein sequence ID" value="ONH27337.1"/>
    <property type="molecule type" value="Genomic_DNA"/>
</dbReference>
<evidence type="ECO:0000256" key="10">
    <source>
        <dbReference type="SAM" id="Phobius"/>
    </source>
</evidence>
<evidence type="ECO:0000256" key="7">
    <source>
        <dbReference type="ARBA" id="ARBA00022840"/>
    </source>
</evidence>
<dbReference type="STRING" id="1834516.BL253_22345"/>
<dbReference type="AlphaFoldDB" id="A0A1V2I706"/>
<dbReference type="EC" id="2.7.13.3" evidence="2"/>
<comment type="catalytic activity">
    <reaction evidence="1">
        <text>ATP + protein L-histidine = ADP + protein N-phospho-L-histidine.</text>
        <dbReference type="EC" id="2.7.13.3"/>
    </reaction>
</comment>
<evidence type="ECO:0000256" key="5">
    <source>
        <dbReference type="ARBA" id="ARBA00022741"/>
    </source>
</evidence>
<keyword evidence="10" id="KW-1133">Transmembrane helix</keyword>
<name>A0A1V2I706_9ACTN</name>
<dbReference type="InterPro" id="IPR036890">
    <property type="entry name" value="HATPase_C_sf"/>
</dbReference>
<comment type="caution">
    <text evidence="12">The sequence shown here is derived from an EMBL/GenBank/DDBJ whole genome shotgun (WGS) entry which is preliminary data.</text>
</comment>
<keyword evidence="3" id="KW-0597">Phosphoprotein</keyword>
<evidence type="ECO:0000256" key="9">
    <source>
        <dbReference type="SAM" id="MobiDB-lite"/>
    </source>
</evidence>
<evidence type="ECO:0000256" key="1">
    <source>
        <dbReference type="ARBA" id="ARBA00000085"/>
    </source>
</evidence>
<keyword evidence="4" id="KW-0808">Transferase</keyword>
<evidence type="ECO:0000256" key="2">
    <source>
        <dbReference type="ARBA" id="ARBA00012438"/>
    </source>
</evidence>
<evidence type="ECO:0000256" key="3">
    <source>
        <dbReference type="ARBA" id="ARBA00022553"/>
    </source>
</evidence>
<feature type="transmembrane region" description="Helical" evidence="10">
    <location>
        <begin position="20"/>
        <end position="42"/>
    </location>
</feature>
<dbReference type="Pfam" id="PF07730">
    <property type="entry name" value="HisKA_3"/>
    <property type="match status" value="1"/>
</dbReference>
<keyword evidence="13" id="KW-1185">Reference proteome</keyword>
<keyword evidence="7" id="KW-0067">ATP-binding</keyword>
<dbReference type="Proteomes" id="UP000188929">
    <property type="component" value="Unassembled WGS sequence"/>
</dbReference>